<gene>
    <name evidence="1" type="ORF">CP970_22090</name>
</gene>
<reference evidence="1 2" key="1">
    <citation type="submission" date="2017-09" db="EMBL/GenBank/DDBJ databases">
        <authorList>
            <person name="Lee N."/>
            <person name="Cho B.-K."/>
        </authorList>
    </citation>
    <scope>NUCLEOTIDE SEQUENCE [LARGE SCALE GENOMIC DNA]</scope>
    <source>
        <strain evidence="1 2">ATCC 12853</strain>
    </source>
</reference>
<accession>A0A5J6GEB5</accession>
<dbReference type="KEGG" id="ska:CP970_22090"/>
<dbReference type="AlphaFoldDB" id="A0A5J6GEB5"/>
<dbReference type="EMBL" id="CP023699">
    <property type="protein sequence ID" value="QEU93257.1"/>
    <property type="molecule type" value="Genomic_DNA"/>
</dbReference>
<sequence length="90" mass="9255">MDEVEVLTHDGGTLCPSDPSFGFLVCEDCKGAGTLIDDDGSVSGTVGLVIPCVCSEIVFPVEIGPEDEPMPGYRAQSFTPGLPAPVEVAA</sequence>
<evidence type="ECO:0000313" key="1">
    <source>
        <dbReference type="EMBL" id="QEU93257.1"/>
    </source>
</evidence>
<organism evidence="1 2">
    <name type="scientific">Streptomyces kanamyceticus</name>
    <dbReference type="NCBI Taxonomy" id="1967"/>
    <lineage>
        <taxon>Bacteria</taxon>
        <taxon>Bacillati</taxon>
        <taxon>Actinomycetota</taxon>
        <taxon>Actinomycetes</taxon>
        <taxon>Kitasatosporales</taxon>
        <taxon>Streptomycetaceae</taxon>
        <taxon>Streptomyces</taxon>
    </lineage>
</organism>
<name>A0A5J6GEB5_STRKN</name>
<dbReference type="RefSeq" id="WP_150493759.1">
    <property type="nucleotide sequence ID" value="NZ_CP023699.1"/>
</dbReference>
<proteinExistence type="predicted"/>
<evidence type="ECO:0000313" key="2">
    <source>
        <dbReference type="Proteomes" id="UP000325529"/>
    </source>
</evidence>
<keyword evidence="2" id="KW-1185">Reference proteome</keyword>
<protein>
    <submittedName>
        <fullName evidence="1">Uncharacterized protein</fullName>
    </submittedName>
</protein>
<dbReference type="Proteomes" id="UP000325529">
    <property type="component" value="Chromosome"/>
</dbReference>